<sequence>MTRTVVQTIRRDGTPTALSVDAPSPNPPDTVRGHLHRAGQGVCRKWRRDDDYLSATVMSMMIVEGFGECLQFVTMD</sequence>
<proteinExistence type="predicted"/>
<evidence type="ECO:0000313" key="2">
    <source>
        <dbReference type="EMBL" id="KFB45265.1"/>
    </source>
</evidence>
<keyword evidence="4" id="KW-1185">Reference proteome</keyword>
<dbReference type="EMBL" id="KE525300">
    <property type="protein sequence ID" value="KFB45265.1"/>
    <property type="molecule type" value="Genomic_DNA"/>
</dbReference>
<dbReference type="Proteomes" id="UP000030765">
    <property type="component" value="Unassembled WGS sequence"/>
</dbReference>
<reference evidence="2 4" key="1">
    <citation type="journal article" date="2014" name="BMC Genomics">
        <title>Genome sequence of Anopheles sinensis provides insight into genetics basis of mosquito competence for malaria parasites.</title>
        <authorList>
            <person name="Zhou D."/>
            <person name="Zhang D."/>
            <person name="Ding G."/>
            <person name="Shi L."/>
            <person name="Hou Q."/>
            <person name="Ye Y."/>
            <person name="Xu Y."/>
            <person name="Zhou H."/>
            <person name="Xiong C."/>
            <person name="Li S."/>
            <person name="Yu J."/>
            <person name="Hong S."/>
            <person name="Yu X."/>
            <person name="Zou P."/>
            <person name="Chen C."/>
            <person name="Chang X."/>
            <person name="Wang W."/>
            <person name="Lv Y."/>
            <person name="Sun Y."/>
            <person name="Ma L."/>
            <person name="Shen B."/>
            <person name="Zhu C."/>
        </authorList>
    </citation>
    <scope>NUCLEOTIDE SEQUENCE [LARGE SCALE GENOMIC DNA]</scope>
</reference>
<dbReference type="VEuPathDB" id="VectorBase:ASIC013190"/>
<feature type="region of interest" description="Disordered" evidence="1">
    <location>
        <begin position="1"/>
        <end position="36"/>
    </location>
</feature>
<name>A0A084W4X1_ANOSI</name>
<reference evidence="3" key="2">
    <citation type="submission" date="2020-05" db="UniProtKB">
        <authorList>
            <consortium name="EnsemblMetazoa"/>
        </authorList>
    </citation>
    <scope>IDENTIFICATION</scope>
</reference>
<organism evidence="2">
    <name type="scientific">Anopheles sinensis</name>
    <name type="common">Mosquito</name>
    <dbReference type="NCBI Taxonomy" id="74873"/>
    <lineage>
        <taxon>Eukaryota</taxon>
        <taxon>Metazoa</taxon>
        <taxon>Ecdysozoa</taxon>
        <taxon>Arthropoda</taxon>
        <taxon>Hexapoda</taxon>
        <taxon>Insecta</taxon>
        <taxon>Pterygota</taxon>
        <taxon>Neoptera</taxon>
        <taxon>Endopterygota</taxon>
        <taxon>Diptera</taxon>
        <taxon>Nematocera</taxon>
        <taxon>Culicoidea</taxon>
        <taxon>Culicidae</taxon>
        <taxon>Anophelinae</taxon>
        <taxon>Anopheles</taxon>
    </lineage>
</organism>
<evidence type="ECO:0000256" key="1">
    <source>
        <dbReference type="SAM" id="MobiDB-lite"/>
    </source>
</evidence>
<accession>A0A084W4X1</accession>
<evidence type="ECO:0000313" key="3">
    <source>
        <dbReference type="EnsemblMetazoa" id="ASIC013190-PA"/>
    </source>
</evidence>
<evidence type="ECO:0000313" key="4">
    <source>
        <dbReference type="Proteomes" id="UP000030765"/>
    </source>
</evidence>
<dbReference type="EnsemblMetazoa" id="ASIC013190-RA">
    <property type="protein sequence ID" value="ASIC013190-PA"/>
    <property type="gene ID" value="ASIC013190"/>
</dbReference>
<dbReference type="AlphaFoldDB" id="A0A084W4X1"/>
<gene>
    <name evidence="2" type="ORF">ZHAS_00013190</name>
</gene>
<dbReference type="EMBL" id="ATLV01020404">
    <property type="status" value="NOT_ANNOTATED_CDS"/>
    <property type="molecule type" value="Genomic_DNA"/>
</dbReference>
<protein>
    <submittedName>
        <fullName evidence="2 3">Trehalose 6-phosphate synthase family member (Tps-1)</fullName>
    </submittedName>
</protein>